<evidence type="ECO:0000259" key="3">
    <source>
        <dbReference type="Pfam" id="PF00326"/>
    </source>
</evidence>
<keyword evidence="4" id="KW-0645">Protease</keyword>
<dbReference type="SUPFAM" id="SSF53474">
    <property type="entry name" value="alpha/beta-Hydrolases"/>
    <property type="match status" value="1"/>
</dbReference>
<gene>
    <name evidence="4" type="ORF">FHR19_003455</name>
</gene>
<proteinExistence type="predicted"/>
<dbReference type="InterPro" id="IPR006311">
    <property type="entry name" value="TAT_signal"/>
</dbReference>
<dbReference type="Gene3D" id="2.120.10.30">
    <property type="entry name" value="TolB, C-terminal domain"/>
    <property type="match status" value="1"/>
</dbReference>
<feature type="signal peptide" evidence="2">
    <location>
        <begin position="1"/>
        <end position="23"/>
    </location>
</feature>
<dbReference type="InterPro" id="IPR001375">
    <property type="entry name" value="Peptidase_S9_cat"/>
</dbReference>
<keyword evidence="4" id="KW-0031">Aminopeptidase</keyword>
<dbReference type="GO" id="GO:0006508">
    <property type="term" value="P:proteolysis"/>
    <property type="evidence" value="ECO:0007669"/>
    <property type="project" value="InterPro"/>
</dbReference>
<dbReference type="AlphaFoldDB" id="A0A7W9AT31"/>
<evidence type="ECO:0000313" key="4">
    <source>
        <dbReference type="EMBL" id="MBB5700075.1"/>
    </source>
</evidence>
<dbReference type="PANTHER" id="PTHR42776:SF27">
    <property type="entry name" value="DIPEPTIDYL PEPTIDASE FAMILY MEMBER 6"/>
    <property type="match status" value="1"/>
</dbReference>
<comment type="caution">
    <text evidence="4">The sequence shown here is derived from an EMBL/GenBank/DDBJ whole genome shotgun (WGS) entry which is preliminary data.</text>
</comment>
<dbReference type="Proteomes" id="UP000557739">
    <property type="component" value="Unassembled WGS sequence"/>
</dbReference>
<organism evidence="4 5">
    <name type="scientific">Sphingomonas yantingensis</name>
    <dbReference type="NCBI Taxonomy" id="1241761"/>
    <lineage>
        <taxon>Bacteria</taxon>
        <taxon>Pseudomonadati</taxon>
        <taxon>Pseudomonadota</taxon>
        <taxon>Alphaproteobacteria</taxon>
        <taxon>Sphingomonadales</taxon>
        <taxon>Sphingomonadaceae</taxon>
        <taxon>Sphingomonas</taxon>
    </lineage>
</organism>
<sequence length="686" mass="73501">MPYKLNSRALLASAAAIAAFATALPAQTPAPAGDLIPRALIFGNPSRSGAQVSPDGKSVAWLAPVDGVMNIWVAPVGNLAAAKAVTSERKRGLANYAWAPDGQFLLFLNDEGGNENDHVFAASAAGGATRDLTPVGPKVRAQIQGVSPLKPGVVLIGLNDRDPQFFDLYEVDYKTGAKTKVFENPGYGDLVTDNQLRVRFGAKTTPGGGQAYYRRESDGSWKEAVAFGNQDAFTTGPRGFDRDGGTMYWTDSRGRDKAALVAMDTATLKTTVLAASDKADVQNILTDPTTFKPLAYSVNYLRSEWTPLDPAAKADLDFLKSKLKGELSITSISDDGRYATVTANSAEQPAVAYLYDRKGKTLAKLFDSRPDLSRYRLRAMQPVEVKAKDGLTLVSYLTLPADADPDGDGKPNRPVPMVMYVHGGPWARDSYGYNSIHQFVANRGYAVMSVNYRSSTGFGKGFVNAGVGEWSGKMHQDLLDAVDYAVKAGVTTPDKVAIMGGSYGGYATLVGVTFTPDRFACGVDIVGPSNLKTLMESFPAYWRPSLEGNFYKHIGDPAKAADVPRMMAQSPISRVDAIKVPLLIGQGQNDPRVVKAESDQIVEAMRTKKLPVTYVNFTDEGHGFQRPENRLAFFSITEGFLQQCLKGRAEPIGDAFKGSSIQVLEGAQFVPGVSAALPEAAGAAGN</sequence>
<keyword evidence="2" id="KW-0732">Signal</keyword>
<evidence type="ECO:0000256" key="2">
    <source>
        <dbReference type="SAM" id="SignalP"/>
    </source>
</evidence>
<dbReference type="PROSITE" id="PS51318">
    <property type="entry name" value="TAT"/>
    <property type="match status" value="1"/>
</dbReference>
<dbReference type="GO" id="GO:0004177">
    <property type="term" value="F:aminopeptidase activity"/>
    <property type="evidence" value="ECO:0007669"/>
    <property type="project" value="UniProtKB-KW"/>
</dbReference>
<dbReference type="InterPro" id="IPR011042">
    <property type="entry name" value="6-blade_b-propeller_TolB-like"/>
</dbReference>
<name>A0A7W9AT31_9SPHN</name>
<dbReference type="RefSeq" id="WP_184031017.1">
    <property type="nucleotide sequence ID" value="NZ_JACIJJ010000007.1"/>
</dbReference>
<dbReference type="SUPFAM" id="SSF82171">
    <property type="entry name" value="DPP6 N-terminal domain-like"/>
    <property type="match status" value="1"/>
</dbReference>
<dbReference type="Pfam" id="PF00326">
    <property type="entry name" value="Peptidase_S9"/>
    <property type="match status" value="1"/>
</dbReference>
<keyword evidence="1" id="KW-0378">Hydrolase</keyword>
<dbReference type="EMBL" id="JACIJJ010000007">
    <property type="protein sequence ID" value="MBB5700075.1"/>
    <property type="molecule type" value="Genomic_DNA"/>
</dbReference>
<reference evidence="4 5" key="1">
    <citation type="submission" date="2020-08" db="EMBL/GenBank/DDBJ databases">
        <title>Genomic Encyclopedia of Type Strains, Phase IV (KMG-IV): sequencing the most valuable type-strain genomes for metagenomic binning, comparative biology and taxonomic classification.</title>
        <authorList>
            <person name="Goeker M."/>
        </authorList>
    </citation>
    <scope>NUCLEOTIDE SEQUENCE [LARGE SCALE GENOMIC DNA]</scope>
    <source>
        <strain evidence="4 5">DSM 27244</strain>
    </source>
</reference>
<dbReference type="InterPro" id="IPR029058">
    <property type="entry name" value="AB_hydrolase_fold"/>
</dbReference>
<protein>
    <submittedName>
        <fullName evidence="4">Dipeptidyl aminopeptidase/acylaminoacyl peptidase</fullName>
    </submittedName>
</protein>
<dbReference type="GO" id="GO:0004252">
    <property type="term" value="F:serine-type endopeptidase activity"/>
    <property type="evidence" value="ECO:0007669"/>
    <property type="project" value="TreeGrafter"/>
</dbReference>
<accession>A0A7W9AT31</accession>
<feature type="chain" id="PRO_5030798472" evidence="2">
    <location>
        <begin position="24"/>
        <end position="686"/>
    </location>
</feature>
<feature type="domain" description="Peptidase S9 prolyl oligopeptidase catalytic" evidence="3">
    <location>
        <begin position="435"/>
        <end position="647"/>
    </location>
</feature>
<dbReference type="PANTHER" id="PTHR42776">
    <property type="entry name" value="SERINE PEPTIDASE S9 FAMILY MEMBER"/>
    <property type="match status" value="1"/>
</dbReference>
<keyword evidence="5" id="KW-1185">Reference proteome</keyword>
<dbReference type="Gene3D" id="3.40.50.1820">
    <property type="entry name" value="alpha/beta hydrolase"/>
    <property type="match status" value="1"/>
</dbReference>
<evidence type="ECO:0000313" key="5">
    <source>
        <dbReference type="Proteomes" id="UP000557739"/>
    </source>
</evidence>
<evidence type="ECO:0000256" key="1">
    <source>
        <dbReference type="ARBA" id="ARBA00022801"/>
    </source>
</evidence>